<sequence>MKRVLSDDAMEETVRIYARAYIMMLLSTQLFGDKSGNQVHIRWLPFVARLDDMRSYSWESAALAWLYRCMCRVDNRNVTNFAGPLQLLQSWIFWRFPSLKPRGFDTYSFPLASRYTYLYSHLLAFIRPQGGESRLIVWEPYASLDVMVVVHSDILTEEHSRLWRTCTCLIYFAVIEWHQVDRVLPQLGGDGKGGDRWFPNYYQVWHLSWQNRVDAILSIPRVPDHGPSTDFLRWWYRVALIFLSPDSLIADPRAEEISQDVAQRGSSQAPSRVPMQDVPDNRRVERQRRIGTQATNRKWRWLDDMI</sequence>
<dbReference type="AlphaFoldDB" id="A0A445BSS9"/>
<feature type="region of interest" description="Disordered" evidence="1">
    <location>
        <begin position="260"/>
        <end position="289"/>
    </location>
</feature>
<proteinExistence type="predicted"/>
<dbReference type="PANTHER" id="PTHR46033:SF8">
    <property type="entry name" value="PROTEIN MAINTENANCE OF MERISTEMS-LIKE"/>
    <property type="match status" value="1"/>
</dbReference>
<evidence type="ECO:0000313" key="4">
    <source>
        <dbReference type="Proteomes" id="UP000289738"/>
    </source>
</evidence>
<keyword evidence="4" id="KW-1185">Reference proteome</keyword>
<accession>A0A445BSS9</accession>
<feature type="compositionally biased region" description="Basic and acidic residues" evidence="1">
    <location>
        <begin position="279"/>
        <end position="288"/>
    </location>
</feature>
<gene>
    <name evidence="3" type="ORF">Ahy_A08g038165</name>
</gene>
<organism evidence="3 4">
    <name type="scientific">Arachis hypogaea</name>
    <name type="common">Peanut</name>
    <dbReference type="NCBI Taxonomy" id="3818"/>
    <lineage>
        <taxon>Eukaryota</taxon>
        <taxon>Viridiplantae</taxon>
        <taxon>Streptophyta</taxon>
        <taxon>Embryophyta</taxon>
        <taxon>Tracheophyta</taxon>
        <taxon>Spermatophyta</taxon>
        <taxon>Magnoliopsida</taxon>
        <taxon>eudicotyledons</taxon>
        <taxon>Gunneridae</taxon>
        <taxon>Pentapetalae</taxon>
        <taxon>rosids</taxon>
        <taxon>fabids</taxon>
        <taxon>Fabales</taxon>
        <taxon>Fabaceae</taxon>
        <taxon>Papilionoideae</taxon>
        <taxon>50 kb inversion clade</taxon>
        <taxon>dalbergioids sensu lato</taxon>
        <taxon>Dalbergieae</taxon>
        <taxon>Pterocarpus clade</taxon>
        <taxon>Arachis</taxon>
    </lineage>
</organism>
<dbReference type="InterPro" id="IPR044824">
    <property type="entry name" value="MAIN-like"/>
</dbReference>
<feature type="compositionally biased region" description="Polar residues" evidence="1">
    <location>
        <begin position="260"/>
        <end position="270"/>
    </location>
</feature>
<evidence type="ECO:0000256" key="1">
    <source>
        <dbReference type="SAM" id="MobiDB-lite"/>
    </source>
</evidence>
<dbReference type="Proteomes" id="UP000289738">
    <property type="component" value="Chromosome A08"/>
</dbReference>
<evidence type="ECO:0000313" key="3">
    <source>
        <dbReference type="EMBL" id="RYR41754.1"/>
    </source>
</evidence>
<protein>
    <recommendedName>
        <fullName evidence="2">Aminotransferase-like plant mobile domain-containing protein</fullName>
    </recommendedName>
</protein>
<reference evidence="3 4" key="1">
    <citation type="submission" date="2019-01" db="EMBL/GenBank/DDBJ databases">
        <title>Sequencing of cultivated peanut Arachis hypogaea provides insights into genome evolution and oil improvement.</title>
        <authorList>
            <person name="Chen X."/>
        </authorList>
    </citation>
    <scope>NUCLEOTIDE SEQUENCE [LARGE SCALE GENOMIC DNA]</scope>
    <source>
        <strain evidence="4">cv. Fuhuasheng</strain>
        <tissue evidence="3">Leaves</tissue>
    </source>
</reference>
<dbReference type="Pfam" id="PF10536">
    <property type="entry name" value="PMD"/>
    <property type="match status" value="1"/>
</dbReference>
<dbReference type="GO" id="GO:0010073">
    <property type="term" value="P:meristem maintenance"/>
    <property type="evidence" value="ECO:0007669"/>
    <property type="project" value="InterPro"/>
</dbReference>
<name>A0A445BSS9_ARAHY</name>
<comment type="caution">
    <text evidence="3">The sequence shown here is derived from an EMBL/GenBank/DDBJ whole genome shotgun (WGS) entry which is preliminary data.</text>
</comment>
<dbReference type="InterPro" id="IPR019557">
    <property type="entry name" value="AminoTfrase-like_pln_mobile"/>
</dbReference>
<feature type="domain" description="Aminotransferase-like plant mobile" evidence="2">
    <location>
        <begin position="14"/>
        <end position="192"/>
    </location>
</feature>
<dbReference type="PANTHER" id="PTHR46033">
    <property type="entry name" value="PROTEIN MAIN-LIKE 2"/>
    <property type="match status" value="1"/>
</dbReference>
<evidence type="ECO:0000259" key="2">
    <source>
        <dbReference type="Pfam" id="PF10536"/>
    </source>
</evidence>
<dbReference type="EMBL" id="SDMP01000008">
    <property type="protein sequence ID" value="RYR41754.1"/>
    <property type="molecule type" value="Genomic_DNA"/>
</dbReference>